<dbReference type="GO" id="GO:0003677">
    <property type="term" value="F:DNA binding"/>
    <property type="evidence" value="ECO:0007669"/>
    <property type="project" value="UniProtKB-KW"/>
</dbReference>
<evidence type="ECO:0000256" key="1">
    <source>
        <dbReference type="ARBA" id="ARBA00023015"/>
    </source>
</evidence>
<dbReference type="GO" id="GO:0046278">
    <property type="term" value="P:3,4-dihydroxybenzoate metabolic process"/>
    <property type="evidence" value="ECO:0007669"/>
    <property type="project" value="InterPro"/>
</dbReference>
<sequence>MALSQRPPAARDQLGGLARGLAVIEAFGATRQRASITDIAAATGSSRAAARRCLLTLVSLGYAETDGRHFTLTPRVLRLGGAWLASAELPGLIQPQLEAVREATGESCSAAILDGPDVVYIARAAARRIMSVTLAVGSRLPAHCTALGRALLSTLPPRALEQHIAALTPEALTSHTRTTRAAIRDAVAAARAQGYALVDEELELGLRSVAVPVRDGRGRCVAAMNIGVQASRADEAALQNRLLPALLQAAAALRHSIPG</sequence>
<evidence type="ECO:0000313" key="6">
    <source>
        <dbReference type="EMBL" id="KAA2214524.1"/>
    </source>
</evidence>
<accession>A0A5B2TK42</accession>
<dbReference type="InterPro" id="IPR012794">
    <property type="entry name" value="PcaR_PcaU"/>
</dbReference>
<dbReference type="InterPro" id="IPR005471">
    <property type="entry name" value="Tscrpt_reg_IclR_N"/>
</dbReference>
<dbReference type="GO" id="GO:0045893">
    <property type="term" value="P:positive regulation of DNA-templated transcription"/>
    <property type="evidence" value="ECO:0007669"/>
    <property type="project" value="InterPro"/>
</dbReference>
<keyword evidence="7" id="KW-1185">Reference proteome</keyword>
<keyword evidence="2" id="KW-0238">DNA-binding</keyword>
<dbReference type="SMART" id="SM00346">
    <property type="entry name" value="HTH_ICLR"/>
    <property type="match status" value="1"/>
</dbReference>
<dbReference type="PANTHER" id="PTHR30136:SF34">
    <property type="entry name" value="TRANSCRIPTIONAL REGULATOR"/>
    <property type="match status" value="1"/>
</dbReference>
<dbReference type="RefSeq" id="WP_149810461.1">
    <property type="nucleotide sequence ID" value="NZ_VUKA01000001.1"/>
</dbReference>
<name>A0A5B2TK42_9PROT</name>
<dbReference type="Pfam" id="PF01614">
    <property type="entry name" value="IclR_C"/>
    <property type="match status" value="1"/>
</dbReference>
<evidence type="ECO:0000259" key="5">
    <source>
        <dbReference type="PROSITE" id="PS51078"/>
    </source>
</evidence>
<dbReference type="PROSITE" id="PS51078">
    <property type="entry name" value="ICLR_ED"/>
    <property type="match status" value="1"/>
</dbReference>
<dbReference type="Gene3D" id="1.10.10.10">
    <property type="entry name" value="Winged helix-like DNA-binding domain superfamily/Winged helix DNA-binding domain"/>
    <property type="match status" value="1"/>
</dbReference>
<dbReference type="OrthoDB" id="9807558at2"/>
<keyword evidence="3" id="KW-0804">Transcription</keyword>
<dbReference type="GO" id="GO:0003700">
    <property type="term" value="F:DNA-binding transcription factor activity"/>
    <property type="evidence" value="ECO:0007669"/>
    <property type="project" value="TreeGrafter"/>
</dbReference>
<comment type="caution">
    <text evidence="6">The sequence shown here is derived from an EMBL/GenBank/DDBJ whole genome shotgun (WGS) entry which is preliminary data.</text>
</comment>
<dbReference type="Proteomes" id="UP000322110">
    <property type="component" value="Unassembled WGS sequence"/>
</dbReference>
<dbReference type="PROSITE" id="PS51077">
    <property type="entry name" value="HTH_ICLR"/>
    <property type="match status" value="1"/>
</dbReference>
<keyword evidence="1" id="KW-0805">Transcription regulation</keyword>
<protein>
    <submittedName>
        <fullName evidence="6">Helix-turn-helix domain-containing protein</fullName>
    </submittedName>
</protein>
<dbReference type="SUPFAM" id="SSF55781">
    <property type="entry name" value="GAF domain-like"/>
    <property type="match status" value="1"/>
</dbReference>
<dbReference type="NCBIfam" id="TIGR02431">
    <property type="entry name" value="pcaR_pcaU"/>
    <property type="match status" value="1"/>
</dbReference>
<evidence type="ECO:0000256" key="3">
    <source>
        <dbReference type="ARBA" id="ARBA00023163"/>
    </source>
</evidence>
<dbReference type="Gene3D" id="3.30.450.40">
    <property type="match status" value="1"/>
</dbReference>
<dbReference type="InterPro" id="IPR036388">
    <property type="entry name" value="WH-like_DNA-bd_sf"/>
</dbReference>
<feature type="domain" description="IclR-ED" evidence="5">
    <location>
        <begin position="75"/>
        <end position="259"/>
    </location>
</feature>
<evidence type="ECO:0000259" key="4">
    <source>
        <dbReference type="PROSITE" id="PS51077"/>
    </source>
</evidence>
<reference evidence="6 7" key="1">
    <citation type="journal article" date="2015" name="Int. J. Syst. Evol. Microbiol.">
        <title>Roseomonas oryzae sp. nov., isolated from paddy rhizosphere soil.</title>
        <authorList>
            <person name="Ramaprasad E.V."/>
            <person name="Sasikala Ch."/>
            <person name="Ramana Ch.V."/>
        </authorList>
    </citation>
    <scope>NUCLEOTIDE SEQUENCE [LARGE SCALE GENOMIC DNA]</scope>
    <source>
        <strain evidence="6 7">KCTC 42542</strain>
    </source>
</reference>
<proteinExistence type="predicted"/>
<dbReference type="PANTHER" id="PTHR30136">
    <property type="entry name" value="HELIX-TURN-HELIX TRANSCRIPTIONAL REGULATOR, ICLR FAMILY"/>
    <property type="match status" value="1"/>
</dbReference>
<feature type="domain" description="HTH iclR-type" evidence="4">
    <location>
        <begin position="14"/>
        <end position="74"/>
    </location>
</feature>
<dbReference type="InterPro" id="IPR050707">
    <property type="entry name" value="HTH_MetabolicPath_Reg"/>
</dbReference>
<dbReference type="Pfam" id="PF09339">
    <property type="entry name" value="HTH_IclR"/>
    <property type="match status" value="1"/>
</dbReference>
<dbReference type="InterPro" id="IPR014757">
    <property type="entry name" value="Tscrpt_reg_IclR_C"/>
</dbReference>
<gene>
    <name evidence="6" type="ORF">F0Q34_02075</name>
</gene>
<evidence type="ECO:0000313" key="7">
    <source>
        <dbReference type="Proteomes" id="UP000322110"/>
    </source>
</evidence>
<organism evidence="6 7">
    <name type="scientific">Teichococcus oryzae</name>
    <dbReference type="NCBI Taxonomy" id="1608942"/>
    <lineage>
        <taxon>Bacteria</taxon>
        <taxon>Pseudomonadati</taxon>
        <taxon>Pseudomonadota</taxon>
        <taxon>Alphaproteobacteria</taxon>
        <taxon>Acetobacterales</taxon>
        <taxon>Roseomonadaceae</taxon>
        <taxon>Roseomonas</taxon>
    </lineage>
</organism>
<dbReference type="InterPro" id="IPR036390">
    <property type="entry name" value="WH_DNA-bd_sf"/>
</dbReference>
<evidence type="ECO:0000256" key="2">
    <source>
        <dbReference type="ARBA" id="ARBA00023125"/>
    </source>
</evidence>
<dbReference type="EMBL" id="VUKA01000001">
    <property type="protein sequence ID" value="KAA2214524.1"/>
    <property type="molecule type" value="Genomic_DNA"/>
</dbReference>
<dbReference type="SUPFAM" id="SSF46785">
    <property type="entry name" value="Winged helix' DNA-binding domain"/>
    <property type="match status" value="1"/>
</dbReference>
<dbReference type="InterPro" id="IPR029016">
    <property type="entry name" value="GAF-like_dom_sf"/>
</dbReference>
<dbReference type="GO" id="GO:0045892">
    <property type="term" value="P:negative regulation of DNA-templated transcription"/>
    <property type="evidence" value="ECO:0007669"/>
    <property type="project" value="TreeGrafter"/>
</dbReference>
<dbReference type="AlphaFoldDB" id="A0A5B2TK42"/>